<accession>A0ABD1Z536</accession>
<proteinExistence type="predicted"/>
<evidence type="ECO:0000313" key="1">
    <source>
        <dbReference type="EMBL" id="KAL2642004.1"/>
    </source>
</evidence>
<evidence type="ECO:0000313" key="2">
    <source>
        <dbReference type="Proteomes" id="UP001605036"/>
    </source>
</evidence>
<dbReference type="AlphaFoldDB" id="A0ABD1Z536"/>
<dbReference type="EMBL" id="JBHFFA010000002">
    <property type="protein sequence ID" value="KAL2642004.1"/>
    <property type="molecule type" value="Genomic_DNA"/>
</dbReference>
<keyword evidence="2" id="KW-1185">Reference proteome</keyword>
<organism evidence="1 2">
    <name type="scientific">Riccia fluitans</name>
    <dbReference type="NCBI Taxonomy" id="41844"/>
    <lineage>
        <taxon>Eukaryota</taxon>
        <taxon>Viridiplantae</taxon>
        <taxon>Streptophyta</taxon>
        <taxon>Embryophyta</taxon>
        <taxon>Marchantiophyta</taxon>
        <taxon>Marchantiopsida</taxon>
        <taxon>Marchantiidae</taxon>
        <taxon>Marchantiales</taxon>
        <taxon>Ricciaceae</taxon>
        <taxon>Riccia</taxon>
    </lineage>
</organism>
<reference evidence="1 2" key="1">
    <citation type="submission" date="2024-09" db="EMBL/GenBank/DDBJ databases">
        <title>Chromosome-scale assembly of Riccia fluitans.</title>
        <authorList>
            <person name="Paukszto L."/>
            <person name="Sawicki J."/>
            <person name="Karawczyk K."/>
            <person name="Piernik-Szablinska J."/>
            <person name="Szczecinska M."/>
            <person name="Mazdziarz M."/>
        </authorList>
    </citation>
    <scope>NUCLEOTIDE SEQUENCE [LARGE SCALE GENOMIC DNA]</scope>
    <source>
        <strain evidence="1">Rf_01</strain>
        <tissue evidence="1">Aerial parts of the thallus</tissue>
    </source>
</reference>
<name>A0ABD1Z536_9MARC</name>
<comment type="caution">
    <text evidence="1">The sequence shown here is derived from an EMBL/GenBank/DDBJ whole genome shotgun (WGS) entry which is preliminary data.</text>
</comment>
<gene>
    <name evidence="1" type="ORF">R1flu_009591</name>
</gene>
<sequence length="73" mass="8678">MAFQLSPVFQLTLEEDVMSQLSIEKDVMFQLSKEKCKLVLNEKRRPNRVPQIFQKKFQLSDFLLKFFSSSSFK</sequence>
<protein>
    <submittedName>
        <fullName evidence="1">Uncharacterized protein</fullName>
    </submittedName>
</protein>
<dbReference type="Proteomes" id="UP001605036">
    <property type="component" value="Unassembled WGS sequence"/>
</dbReference>